<evidence type="ECO:0000313" key="8">
    <source>
        <dbReference type="EMBL" id="GLH72265.1"/>
    </source>
</evidence>
<organism evidence="8 9">
    <name type="scientific">Geothrix limicola</name>
    <dbReference type="NCBI Taxonomy" id="2927978"/>
    <lineage>
        <taxon>Bacteria</taxon>
        <taxon>Pseudomonadati</taxon>
        <taxon>Acidobacteriota</taxon>
        <taxon>Holophagae</taxon>
        <taxon>Holophagales</taxon>
        <taxon>Holophagaceae</taxon>
        <taxon>Geothrix</taxon>
    </lineage>
</organism>
<keyword evidence="6" id="KW-0472">Membrane</keyword>
<evidence type="ECO:0000256" key="6">
    <source>
        <dbReference type="SAM" id="Phobius"/>
    </source>
</evidence>
<evidence type="ECO:0000313" key="9">
    <source>
        <dbReference type="Proteomes" id="UP001165069"/>
    </source>
</evidence>
<keyword evidence="6" id="KW-0812">Transmembrane</keyword>
<dbReference type="EMBL" id="BSDE01000001">
    <property type="protein sequence ID" value="GLH72265.1"/>
    <property type="molecule type" value="Genomic_DNA"/>
</dbReference>
<name>A0ABQ5QBS1_9BACT</name>
<evidence type="ECO:0000256" key="1">
    <source>
        <dbReference type="ARBA" id="ARBA00022714"/>
    </source>
</evidence>
<keyword evidence="3" id="KW-0408">Iron</keyword>
<gene>
    <name evidence="8" type="ORF">GETHLI_07670</name>
</gene>
<comment type="caution">
    <text evidence="8">The sequence shown here is derived from an EMBL/GenBank/DDBJ whole genome shotgun (WGS) entry which is preliminary data.</text>
</comment>
<keyword evidence="6" id="KW-1133">Transmembrane helix</keyword>
<evidence type="ECO:0000256" key="5">
    <source>
        <dbReference type="SAM" id="MobiDB-lite"/>
    </source>
</evidence>
<evidence type="ECO:0000256" key="4">
    <source>
        <dbReference type="ARBA" id="ARBA00023014"/>
    </source>
</evidence>
<dbReference type="SUPFAM" id="SSF50022">
    <property type="entry name" value="ISP domain"/>
    <property type="match status" value="1"/>
</dbReference>
<proteinExistence type="predicted"/>
<evidence type="ECO:0000256" key="2">
    <source>
        <dbReference type="ARBA" id="ARBA00022723"/>
    </source>
</evidence>
<dbReference type="RefSeq" id="WP_285570582.1">
    <property type="nucleotide sequence ID" value="NZ_BSDE01000001.1"/>
</dbReference>
<dbReference type="PROSITE" id="PS51296">
    <property type="entry name" value="RIESKE"/>
    <property type="match status" value="1"/>
</dbReference>
<dbReference type="InterPro" id="IPR017941">
    <property type="entry name" value="Rieske_2Fe-2S"/>
</dbReference>
<keyword evidence="2" id="KW-0479">Metal-binding</keyword>
<keyword evidence="4" id="KW-0411">Iron-sulfur</keyword>
<dbReference type="InterPro" id="IPR036922">
    <property type="entry name" value="Rieske_2Fe-2S_sf"/>
</dbReference>
<feature type="region of interest" description="Disordered" evidence="5">
    <location>
        <begin position="169"/>
        <end position="191"/>
    </location>
</feature>
<feature type="transmembrane region" description="Helical" evidence="6">
    <location>
        <begin position="23"/>
        <end position="43"/>
    </location>
</feature>
<keyword evidence="1" id="KW-0001">2Fe-2S</keyword>
<evidence type="ECO:0000259" key="7">
    <source>
        <dbReference type="PROSITE" id="PS51296"/>
    </source>
</evidence>
<reference evidence="8 9" key="1">
    <citation type="journal article" date="2023" name="Antonie Van Leeuwenhoek">
        <title>Mesoterricola silvestris gen. nov., sp. nov., Mesoterricola sediminis sp. nov., Geothrix oryzae sp. nov., Geothrix edaphica sp. nov., Geothrix rubra sp. nov., and Geothrix limicola sp. nov., six novel members of Acidobacteriota isolated from soils.</title>
        <authorList>
            <person name="Itoh H."/>
            <person name="Sugisawa Y."/>
            <person name="Mise K."/>
            <person name="Xu Z."/>
            <person name="Kuniyasu M."/>
            <person name="Ushijima N."/>
            <person name="Kawano K."/>
            <person name="Kobayashi E."/>
            <person name="Shiratori Y."/>
            <person name="Masuda Y."/>
            <person name="Senoo K."/>
        </authorList>
    </citation>
    <scope>NUCLEOTIDE SEQUENCE [LARGE SCALE GENOMIC DNA]</scope>
    <source>
        <strain evidence="8 9">Red804</strain>
    </source>
</reference>
<keyword evidence="9" id="KW-1185">Reference proteome</keyword>
<dbReference type="Gene3D" id="2.102.10.10">
    <property type="entry name" value="Rieske [2Fe-2S] iron-sulphur domain"/>
    <property type="match status" value="1"/>
</dbReference>
<dbReference type="Pfam" id="PF00355">
    <property type="entry name" value="Rieske"/>
    <property type="match status" value="1"/>
</dbReference>
<dbReference type="Proteomes" id="UP001165069">
    <property type="component" value="Unassembled WGS sequence"/>
</dbReference>
<sequence>MTWWRRAFPLELAEEGHFSRREFARFLALVSAGFTAGIGFLWMRKKPLEGASDPESGLTGQPVALGMASDLKPGESRLFKFRDAHDACILLRTSTGELKAYRQTCTHLGCAVRFSGGRLECPCHLGFFETDRGFPVQGPPSRPLSAIALETRPDGSLWAVGELPKPTLENLDRRADCPKEQQLQERQEVKA</sequence>
<feature type="domain" description="Rieske" evidence="7">
    <location>
        <begin position="63"/>
        <end position="158"/>
    </location>
</feature>
<protein>
    <recommendedName>
        <fullName evidence="7">Rieske domain-containing protein</fullName>
    </recommendedName>
</protein>
<accession>A0ABQ5QBS1</accession>
<evidence type="ECO:0000256" key="3">
    <source>
        <dbReference type="ARBA" id="ARBA00023004"/>
    </source>
</evidence>
<feature type="compositionally biased region" description="Basic and acidic residues" evidence="5">
    <location>
        <begin position="170"/>
        <end position="191"/>
    </location>
</feature>